<gene>
    <name evidence="2" type="ORF">DSM104329_00991</name>
</gene>
<evidence type="ECO:0000259" key="1">
    <source>
        <dbReference type="Pfam" id="PF04101"/>
    </source>
</evidence>
<proteinExistence type="predicted"/>
<organism evidence="2 3">
    <name type="scientific">Capillimicrobium parvum</name>
    <dbReference type="NCBI Taxonomy" id="2884022"/>
    <lineage>
        <taxon>Bacteria</taxon>
        <taxon>Bacillati</taxon>
        <taxon>Actinomycetota</taxon>
        <taxon>Thermoleophilia</taxon>
        <taxon>Solirubrobacterales</taxon>
        <taxon>Capillimicrobiaceae</taxon>
        <taxon>Capillimicrobium</taxon>
    </lineage>
</organism>
<dbReference type="AlphaFoldDB" id="A0A9E6XVM0"/>
<keyword evidence="3" id="KW-1185">Reference proteome</keyword>
<sequence>MIFVTVGTHQQPFTRLLAAVGPLAGVDELVVQHGSAPAPPEAAVAVPYLSFAQTVAYVERASVVVTHAGVGSFLVARRAGHVPVMVPRLRRLGEHVDDHQVQFARALEEQDDAIAVLDVAGLLGAVRAVPPRRPVAAARPGTLPAAVRRALDGEPLGSAAPRWAPYAAGRRSAAT</sequence>
<reference evidence="2" key="1">
    <citation type="journal article" date="2022" name="Int. J. Syst. Evol. Microbiol.">
        <title>Pseudomonas aegrilactucae sp. nov. and Pseudomonas morbosilactucae sp. nov., pathogens causing bacterial rot of lettuce in Japan.</title>
        <authorList>
            <person name="Sawada H."/>
            <person name="Fujikawa T."/>
            <person name="Satou M."/>
        </authorList>
    </citation>
    <scope>NUCLEOTIDE SEQUENCE</scope>
    <source>
        <strain evidence="2">0166_1</strain>
    </source>
</reference>
<dbReference type="Gene3D" id="3.40.50.2000">
    <property type="entry name" value="Glycogen Phosphorylase B"/>
    <property type="match status" value="1"/>
</dbReference>
<evidence type="ECO:0000313" key="3">
    <source>
        <dbReference type="Proteomes" id="UP001162834"/>
    </source>
</evidence>
<dbReference type="SUPFAM" id="SSF53756">
    <property type="entry name" value="UDP-Glycosyltransferase/glycogen phosphorylase"/>
    <property type="match status" value="1"/>
</dbReference>
<dbReference type="EMBL" id="CP087164">
    <property type="protein sequence ID" value="UGS34612.1"/>
    <property type="molecule type" value="Genomic_DNA"/>
</dbReference>
<dbReference type="KEGG" id="sbae:DSM104329_00991"/>
<dbReference type="GO" id="GO:0016758">
    <property type="term" value="F:hexosyltransferase activity"/>
    <property type="evidence" value="ECO:0007669"/>
    <property type="project" value="InterPro"/>
</dbReference>
<dbReference type="RefSeq" id="WP_259314278.1">
    <property type="nucleotide sequence ID" value="NZ_CP087164.1"/>
</dbReference>
<evidence type="ECO:0000313" key="2">
    <source>
        <dbReference type="EMBL" id="UGS34612.1"/>
    </source>
</evidence>
<dbReference type="InterPro" id="IPR007235">
    <property type="entry name" value="Glyco_trans_28_C"/>
</dbReference>
<name>A0A9E6XVM0_9ACTN</name>
<dbReference type="Proteomes" id="UP001162834">
    <property type="component" value="Chromosome"/>
</dbReference>
<feature type="domain" description="Glycosyl transferase family 28 C-terminal" evidence="1">
    <location>
        <begin position="1"/>
        <end position="109"/>
    </location>
</feature>
<protein>
    <recommendedName>
        <fullName evidence="1">Glycosyl transferase family 28 C-terminal domain-containing protein</fullName>
    </recommendedName>
</protein>
<dbReference type="Pfam" id="PF04101">
    <property type="entry name" value="Glyco_tran_28_C"/>
    <property type="match status" value="1"/>
</dbReference>
<accession>A0A9E6XVM0</accession>